<feature type="compositionally biased region" description="Low complexity" evidence="1">
    <location>
        <begin position="15"/>
        <end position="26"/>
    </location>
</feature>
<dbReference type="Proteomes" id="UP000332933">
    <property type="component" value="Unassembled WGS sequence"/>
</dbReference>
<feature type="region of interest" description="Disordered" evidence="1">
    <location>
        <begin position="40"/>
        <end position="70"/>
    </location>
</feature>
<evidence type="ECO:0000256" key="1">
    <source>
        <dbReference type="SAM" id="MobiDB-lite"/>
    </source>
</evidence>
<dbReference type="AlphaFoldDB" id="A0A485LHC3"/>
<sequence>MNPPRAIKPLRKMQAAASPPSSAAASLDSDTLHLAQQLLCFSRPTTPSPTKKKRAKKVVSRGDADAGKQLRTPPHKIISALSMPRMTMSPGRVPSVAPLACAFSGVNSCENIVSPEELLRQHSVRFKTVRKRWQAWHHERRKRLSRFAFKPRSLLLGGARPPPPTENVKSEPCPASSSG</sequence>
<dbReference type="OrthoDB" id="77127at2759"/>
<evidence type="ECO:0000313" key="4">
    <source>
        <dbReference type="Proteomes" id="UP000332933"/>
    </source>
</evidence>
<feature type="region of interest" description="Disordered" evidence="1">
    <location>
        <begin position="152"/>
        <end position="179"/>
    </location>
</feature>
<reference evidence="2" key="2">
    <citation type="submission" date="2019-06" db="EMBL/GenBank/DDBJ databases">
        <title>Genomics analysis of Aphanomyces spp. identifies a new class of oomycete effector associated with host adaptation.</title>
        <authorList>
            <person name="Gaulin E."/>
        </authorList>
    </citation>
    <scope>NUCLEOTIDE SEQUENCE</scope>
    <source>
        <strain evidence="2">CBS 578.67</strain>
    </source>
</reference>
<dbReference type="EMBL" id="VJMH01006931">
    <property type="protein sequence ID" value="KAF0687372.1"/>
    <property type="molecule type" value="Genomic_DNA"/>
</dbReference>
<reference evidence="3 4" key="1">
    <citation type="submission" date="2019-03" db="EMBL/GenBank/DDBJ databases">
        <authorList>
            <person name="Gaulin E."/>
            <person name="Dumas B."/>
        </authorList>
    </citation>
    <scope>NUCLEOTIDE SEQUENCE [LARGE SCALE GENOMIC DNA]</scope>
    <source>
        <strain evidence="3">CBS 568.67</strain>
    </source>
</reference>
<dbReference type="EMBL" id="CAADRA010006957">
    <property type="protein sequence ID" value="VFT97572.1"/>
    <property type="molecule type" value="Genomic_DNA"/>
</dbReference>
<feature type="compositionally biased region" description="Basic residues" evidence="1">
    <location>
        <begin position="50"/>
        <end position="59"/>
    </location>
</feature>
<organism evidence="3 4">
    <name type="scientific">Aphanomyces stellatus</name>
    <dbReference type="NCBI Taxonomy" id="120398"/>
    <lineage>
        <taxon>Eukaryota</taxon>
        <taxon>Sar</taxon>
        <taxon>Stramenopiles</taxon>
        <taxon>Oomycota</taxon>
        <taxon>Saprolegniomycetes</taxon>
        <taxon>Saprolegniales</taxon>
        <taxon>Verrucalvaceae</taxon>
        <taxon>Aphanomyces</taxon>
    </lineage>
</organism>
<proteinExistence type="predicted"/>
<keyword evidence="4" id="KW-1185">Reference proteome</keyword>
<accession>A0A485LHC3</accession>
<name>A0A485LHC3_9STRA</name>
<gene>
    <name evidence="3" type="primary">Aste57867_20895</name>
    <name evidence="2" type="ORF">As57867_020827</name>
    <name evidence="3" type="ORF">ASTE57867_20895</name>
</gene>
<feature type="region of interest" description="Disordered" evidence="1">
    <location>
        <begin position="1"/>
        <end position="28"/>
    </location>
</feature>
<evidence type="ECO:0000313" key="2">
    <source>
        <dbReference type="EMBL" id="KAF0687372.1"/>
    </source>
</evidence>
<evidence type="ECO:0000313" key="3">
    <source>
        <dbReference type="EMBL" id="VFT97572.1"/>
    </source>
</evidence>
<protein>
    <submittedName>
        <fullName evidence="3">Aste57867_20895 protein</fullName>
    </submittedName>
</protein>